<sequence>MSQRPASARELPVKTQAPLVPLSSCSTNNMPIDASWIPPQHSPTTSHLVPLITALDLDTKSLAYSVSRSSSSCFSLAIQSPIPQPPKTSSPRIPRELTEVHYLITAGQTDNFYSNLISWCPLTLKLAIGINDEVYFWDGKLEIVCIWESPNGSPITCVNCGGGHLLIATEDSMVTVLDFEGNIVSCWEFVAPVLCAQWSHGKFFVGDRIGVVHAIYTPWRIIKRIVHEFRQQATGIAVSEDGKYLAVGGNENRAVIWDIAAIDCPKYLCTLKHNAAVKAIDFCPWSSSPSLIATGGGSNDRHLKIWHIPSGALIKDLETDSQITSITWSKMHRELLLTFGHSSTAKAGVAAMYNYPDLKVVAYVPGEHFRTFSAAVSPNEAKLALATQEGMIRTYWLWPQDDGHGRRSNATIVPAKITPRPSAKDYESSIIQLSEGVTTELSLRPPSSSTPPSSSNTITATFTMESPEPTNATILLMGLRRGGKSSICKVVFHNMQPLDTLYLESTSKPTSEQFSSLIDLSVMELPGQLNYFEPTYDSERLFSSVGALVYVIDSQDEYLNALTNLSMIIEYAYKVNPKIHIEVLIHKIDGLSEDYRIDAQRDIMQRTGDELLDLGLEGVQVSFYLTSIFDHSIYEAFSRIVQKLIPELPSLENMLDSLVVHSSIDKVFLFDVNSKIYVATDSSPVDIQTYEVCAEFIDITIDLDDLYVDNDRKIIKDNGVKAISCLSNGSVLYLKQMIRGLALVALIRNDDASEEQQDMDEVLTIIDYNVNCFKKALAKMWEAAKLAPPSIE</sequence>
<comment type="similarity">
    <text evidence="2">Belongs to the WD repeat CDC20/Fizzy family.</text>
</comment>
<dbReference type="InterPro" id="IPR027417">
    <property type="entry name" value="P-loop_NTPase"/>
</dbReference>
<dbReference type="Pfam" id="PF24807">
    <property type="entry name" value="WD40_CDC20-Fz"/>
    <property type="match status" value="1"/>
</dbReference>
<dbReference type="GO" id="GO:0005525">
    <property type="term" value="F:GTP binding"/>
    <property type="evidence" value="ECO:0007669"/>
    <property type="project" value="UniProtKB-KW"/>
</dbReference>
<keyword evidence="6" id="KW-0342">GTP-binding</keyword>
<evidence type="ECO:0000256" key="5">
    <source>
        <dbReference type="ARBA" id="ARBA00022801"/>
    </source>
</evidence>
<comment type="subcellular location">
    <subcellularLocation>
        <location evidence="1">Endomembrane system</location>
    </subcellularLocation>
</comment>
<feature type="domain" description="CDC20/Fizzy WD40" evidence="9">
    <location>
        <begin position="109"/>
        <end position="395"/>
    </location>
</feature>
<dbReference type="SUPFAM" id="SSF52540">
    <property type="entry name" value="P-loop containing nucleoside triphosphate hydrolases"/>
    <property type="match status" value="1"/>
</dbReference>
<evidence type="ECO:0000256" key="4">
    <source>
        <dbReference type="ARBA" id="ARBA00022741"/>
    </source>
</evidence>
<comment type="catalytic activity">
    <reaction evidence="8">
        <text>GTP + H2O = GDP + phosphate + H(+)</text>
        <dbReference type="Rhea" id="RHEA:19669"/>
        <dbReference type="ChEBI" id="CHEBI:15377"/>
        <dbReference type="ChEBI" id="CHEBI:15378"/>
        <dbReference type="ChEBI" id="CHEBI:37565"/>
        <dbReference type="ChEBI" id="CHEBI:43474"/>
        <dbReference type="ChEBI" id="CHEBI:58189"/>
    </reaction>
    <physiologicalReaction direction="left-to-right" evidence="8">
        <dbReference type="Rhea" id="RHEA:19670"/>
    </physiologicalReaction>
</comment>
<dbReference type="GO" id="GO:0005634">
    <property type="term" value="C:nucleus"/>
    <property type="evidence" value="ECO:0007669"/>
    <property type="project" value="TreeGrafter"/>
</dbReference>
<proteinExistence type="inferred from homology"/>
<dbReference type="Gene3D" id="3.30.450.190">
    <property type="match status" value="1"/>
</dbReference>
<dbReference type="AlphaFoldDB" id="A0A8F2W3L3"/>
<evidence type="ECO:0000256" key="1">
    <source>
        <dbReference type="ARBA" id="ARBA00004308"/>
    </source>
</evidence>
<reference evidence="10" key="1">
    <citation type="submission" date="2021-06" db="EMBL/GenBank/DDBJ databases">
        <title>Candida auris outbreak in lebanese hospital.</title>
        <authorList>
            <person name="Finianos M."/>
        </authorList>
    </citation>
    <scope>NUCLEOTIDE SEQUENCE</scope>
    <source>
        <strain evidence="10">CA7LBN</strain>
    </source>
</reference>
<keyword evidence="7" id="KW-0472">Membrane</keyword>
<dbReference type="Pfam" id="PF04670">
    <property type="entry name" value="Gtr1_RagA"/>
    <property type="match status" value="1"/>
</dbReference>
<dbReference type="InterPro" id="IPR056150">
    <property type="entry name" value="WD40_CDC20-Fz"/>
</dbReference>
<name>A0A8F2W3L3_CANAR</name>
<dbReference type="InterPro" id="IPR015943">
    <property type="entry name" value="WD40/YVTN_repeat-like_dom_sf"/>
</dbReference>
<dbReference type="PANTHER" id="PTHR11259">
    <property type="entry name" value="RAS-RELATED GTP BINDING RAG/GTR YEAST"/>
    <property type="match status" value="1"/>
</dbReference>
<dbReference type="PANTHER" id="PTHR11259:SF2">
    <property type="entry name" value="GH16429P"/>
    <property type="match status" value="1"/>
</dbReference>
<dbReference type="GO" id="GO:1904263">
    <property type="term" value="P:positive regulation of TORC1 signaling"/>
    <property type="evidence" value="ECO:0007669"/>
    <property type="project" value="TreeGrafter"/>
</dbReference>
<dbReference type="GO" id="GO:0010507">
    <property type="term" value="P:negative regulation of autophagy"/>
    <property type="evidence" value="ECO:0007669"/>
    <property type="project" value="TreeGrafter"/>
</dbReference>
<dbReference type="InterPro" id="IPR006762">
    <property type="entry name" value="Gtr1_RagA"/>
</dbReference>
<protein>
    <recommendedName>
        <fullName evidence="9">CDC20/Fizzy WD40 domain-containing protein</fullName>
    </recommendedName>
</protein>
<dbReference type="CDD" id="cd11385">
    <property type="entry name" value="RagC_like"/>
    <property type="match status" value="1"/>
</dbReference>
<dbReference type="EMBL" id="CP076750">
    <property type="protein sequence ID" value="QWW23206.1"/>
    <property type="molecule type" value="Genomic_DNA"/>
</dbReference>
<accession>A0A8F2W3L3</accession>
<evidence type="ECO:0000259" key="9">
    <source>
        <dbReference type="Pfam" id="PF24807"/>
    </source>
</evidence>
<dbReference type="InterPro" id="IPR001680">
    <property type="entry name" value="WD40_rpt"/>
</dbReference>
<organism evidence="10">
    <name type="scientific">Candidozyma auris</name>
    <name type="common">Yeast</name>
    <name type="synonym">Candida auris</name>
    <dbReference type="NCBI Taxonomy" id="498019"/>
    <lineage>
        <taxon>Eukaryota</taxon>
        <taxon>Fungi</taxon>
        <taxon>Dikarya</taxon>
        <taxon>Ascomycota</taxon>
        <taxon>Saccharomycotina</taxon>
        <taxon>Pichiomycetes</taxon>
        <taxon>Metschnikowiaceae</taxon>
        <taxon>Candidozyma</taxon>
    </lineage>
</organism>
<dbReference type="GO" id="GO:0003924">
    <property type="term" value="F:GTPase activity"/>
    <property type="evidence" value="ECO:0007669"/>
    <property type="project" value="TreeGrafter"/>
</dbReference>
<evidence type="ECO:0000256" key="3">
    <source>
        <dbReference type="ARBA" id="ARBA00007756"/>
    </source>
</evidence>
<dbReference type="GO" id="GO:0012505">
    <property type="term" value="C:endomembrane system"/>
    <property type="evidence" value="ECO:0007669"/>
    <property type="project" value="UniProtKB-SubCell"/>
</dbReference>
<dbReference type="GO" id="GO:1990131">
    <property type="term" value="C:Gtr1-Gtr2 GTPase complex"/>
    <property type="evidence" value="ECO:0007669"/>
    <property type="project" value="TreeGrafter"/>
</dbReference>
<dbReference type="GO" id="GO:0000329">
    <property type="term" value="C:fungal-type vacuole membrane"/>
    <property type="evidence" value="ECO:0007669"/>
    <property type="project" value="TreeGrafter"/>
</dbReference>
<comment type="similarity">
    <text evidence="3">Belongs to the GTR/RAG GTP-binding protein family.</text>
</comment>
<dbReference type="FunFam" id="3.40.50.300:FF:001086">
    <property type="entry name" value="GTP-binding protein GTR2"/>
    <property type="match status" value="1"/>
</dbReference>
<dbReference type="Gene3D" id="2.130.10.10">
    <property type="entry name" value="YVTN repeat-like/Quinoprotein amine dehydrogenase"/>
    <property type="match status" value="1"/>
</dbReference>
<dbReference type="InterPro" id="IPR036322">
    <property type="entry name" value="WD40_repeat_dom_sf"/>
</dbReference>
<dbReference type="InterPro" id="IPR039400">
    <property type="entry name" value="RagC/D"/>
</dbReference>
<keyword evidence="5" id="KW-0378">Hydrolase</keyword>
<keyword evidence="4" id="KW-0547">Nucleotide-binding</keyword>
<dbReference type="SUPFAM" id="SSF50978">
    <property type="entry name" value="WD40 repeat-like"/>
    <property type="match status" value="1"/>
</dbReference>
<dbReference type="SMART" id="SM00320">
    <property type="entry name" value="WD40"/>
    <property type="match status" value="3"/>
</dbReference>
<dbReference type="Gene3D" id="3.40.50.300">
    <property type="entry name" value="P-loop containing nucleotide triphosphate hydrolases"/>
    <property type="match status" value="1"/>
</dbReference>
<gene>
    <name evidence="10" type="ORF">CA7LBN_002007</name>
</gene>
<dbReference type="GO" id="GO:0009267">
    <property type="term" value="P:cellular response to starvation"/>
    <property type="evidence" value="ECO:0007669"/>
    <property type="project" value="TreeGrafter"/>
</dbReference>
<evidence type="ECO:0000256" key="8">
    <source>
        <dbReference type="ARBA" id="ARBA00049117"/>
    </source>
</evidence>
<evidence type="ECO:0000313" key="10">
    <source>
        <dbReference type="EMBL" id="QWW23206.1"/>
    </source>
</evidence>
<dbReference type="Proteomes" id="UP000825438">
    <property type="component" value="Chromosome II"/>
</dbReference>
<evidence type="ECO:0000256" key="2">
    <source>
        <dbReference type="ARBA" id="ARBA00006445"/>
    </source>
</evidence>
<evidence type="ECO:0000256" key="7">
    <source>
        <dbReference type="ARBA" id="ARBA00023136"/>
    </source>
</evidence>
<evidence type="ECO:0000256" key="6">
    <source>
        <dbReference type="ARBA" id="ARBA00023134"/>
    </source>
</evidence>